<gene>
    <name evidence="1" type="ORF">M878_16325</name>
</gene>
<dbReference type="AlphaFoldDB" id="V6KRG0"/>
<dbReference type="HOGENOM" id="CLU_3333730_0_0_11"/>
<proteinExistence type="predicted"/>
<evidence type="ECO:0000313" key="1">
    <source>
        <dbReference type="EMBL" id="EST31599.1"/>
    </source>
</evidence>
<dbReference type="EMBL" id="AWQX01000141">
    <property type="protein sequence ID" value="EST31599.1"/>
    <property type="molecule type" value="Genomic_DNA"/>
</dbReference>
<keyword evidence="2" id="KW-1185">Reference proteome</keyword>
<organism evidence="1 2">
    <name type="scientific">Streptomyces roseochromogenus subsp. oscitans DS 12.976</name>
    <dbReference type="NCBI Taxonomy" id="1352936"/>
    <lineage>
        <taxon>Bacteria</taxon>
        <taxon>Bacillati</taxon>
        <taxon>Actinomycetota</taxon>
        <taxon>Actinomycetes</taxon>
        <taxon>Kitasatosporales</taxon>
        <taxon>Streptomycetaceae</taxon>
        <taxon>Streptomyces</taxon>
    </lineage>
</organism>
<protein>
    <submittedName>
        <fullName evidence="1">Uncharacterized protein</fullName>
    </submittedName>
</protein>
<evidence type="ECO:0000313" key="2">
    <source>
        <dbReference type="Proteomes" id="UP000017984"/>
    </source>
</evidence>
<comment type="caution">
    <text evidence="1">The sequence shown here is derived from an EMBL/GenBank/DDBJ whole genome shotgun (WGS) entry which is preliminary data.</text>
</comment>
<accession>V6KRG0</accession>
<reference evidence="1 2" key="1">
    <citation type="journal article" date="2014" name="Genome Announc.">
        <title>Draft Genome Sequence of Streptomyces roseochromogenes subsp. oscitans DS 12.976, Producer of the Aminocoumarin Antibiotic Clorobiocin.</title>
        <authorList>
            <person name="Ruckert C."/>
            <person name="Kalinowski J."/>
            <person name="Heide L."/>
            <person name="Apel A.K."/>
        </authorList>
    </citation>
    <scope>NUCLEOTIDE SEQUENCE [LARGE SCALE GENOMIC DNA]</scope>
    <source>
        <strain evidence="1 2">DS 12.976</strain>
    </source>
</reference>
<dbReference type="STRING" id="1352936.M878_16325"/>
<sequence length="38" mass="4102">MHDGGRVVRVAHVRLPSGIEMSTAADNIEAVQRTVDGR</sequence>
<dbReference type="Proteomes" id="UP000017984">
    <property type="component" value="Chromosome"/>
</dbReference>
<name>V6KRG0_STRRC</name>